<proteinExistence type="predicted"/>
<dbReference type="RefSeq" id="WP_012173854.1">
    <property type="nucleotide sequence ID" value="NC_009943.1"/>
</dbReference>
<protein>
    <submittedName>
        <fullName evidence="2">Zinc-resistance associated protein</fullName>
    </submittedName>
</protein>
<keyword evidence="3" id="KW-1185">Reference proteome</keyword>
<dbReference type="AlphaFoldDB" id="A8ZTH1"/>
<reference evidence="2 3" key="1">
    <citation type="submission" date="2007-10" db="EMBL/GenBank/DDBJ databases">
        <title>Complete sequence of Desulfococcus oleovorans Hxd3.</title>
        <authorList>
            <consortium name="US DOE Joint Genome Institute"/>
            <person name="Copeland A."/>
            <person name="Lucas S."/>
            <person name="Lapidus A."/>
            <person name="Barry K."/>
            <person name="Glavina del Rio T."/>
            <person name="Dalin E."/>
            <person name="Tice H."/>
            <person name="Pitluck S."/>
            <person name="Kiss H."/>
            <person name="Brettin T."/>
            <person name="Bruce D."/>
            <person name="Detter J.C."/>
            <person name="Han C."/>
            <person name="Schmutz J."/>
            <person name="Larimer F."/>
            <person name="Land M."/>
            <person name="Hauser L."/>
            <person name="Kyrpides N."/>
            <person name="Kim E."/>
            <person name="Wawrik B."/>
            <person name="Richardson P."/>
        </authorList>
    </citation>
    <scope>NUCLEOTIDE SEQUENCE [LARGE SCALE GENOMIC DNA]</scope>
    <source>
        <strain evidence="3">DSM 6200 / JCM 39069 / Hxd3</strain>
    </source>
</reference>
<name>A8ZTH1_DESOH</name>
<dbReference type="STRING" id="96561.Dole_0425"/>
<evidence type="ECO:0000313" key="2">
    <source>
        <dbReference type="EMBL" id="ABW66235.1"/>
    </source>
</evidence>
<evidence type="ECO:0000313" key="3">
    <source>
        <dbReference type="Proteomes" id="UP000008561"/>
    </source>
</evidence>
<dbReference type="OrthoDB" id="6572911at2"/>
<feature type="chain" id="PRO_5002733962" evidence="1">
    <location>
        <begin position="24"/>
        <end position="123"/>
    </location>
</feature>
<accession>A8ZTH1</accession>
<dbReference type="HOGENOM" id="CLU_124884_0_0_7"/>
<dbReference type="EMBL" id="CP000859">
    <property type="protein sequence ID" value="ABW66235.1"/>
    <property type="molecule type" value="Genomic_DNA"/>
</dbReference>
<organism evidence="2 3">
    <name type="scientific">Desulfosudis oleivorans (strain DSM 6200 / JCM 39069 / Hxd3)</name>
    <name type="common">Desulfococcus oleovorans</name>
    <dbReference type="NCBI Taxonomy" id="96561"/>
    <lineage>
        <taxon>Bacteria</taxon>
        <taxon>Pseudomonadati</taxon>
        <taxon>Thermodesulfobacteriota</taxon>
        <taxon>Desulfobacteria</taxon>
        <taxon>Desulfobacterales</taxon>
        <taxon>Desulfosudaceae</taxon>
        <taxon>Desulfosudis</taxon>
    </lineage>
</organism>
<evidence type="ECO:0000256" key="1">
    <source>
        <dbReference type="SAM" id="SignalP"/>
    </source>
</evidence>
<dbReference type="Proteomes" id="UP000008561">
    <property type="component" value="Chromosome"/>
</dbReference>
<dbReference type="Gene3D" id="1.20.120.1490">
    <property type="match status" value="1"/>
</dbReference>
<sequence length="123" mass="13543">MKKTILVIAATAFIALFSTQAFACYWDGYWGGPAGGPTDGFNGDQHQGFYDKTAQLRQDLAAKRGEYNALMAAPNPDSNRASELSREIAVLHDQLRVQARSYNLPMSNNGYCGHGRMGRHGCW</sequence>
<gene>
    <name evidence="2" type="ordered locus">Dole_0425</name>
</gene>
<dbReference type="KEGG" id="dol:Dole_0425"/>
<feature type="signal peptide" evidence="1">
    <location>
        <begin position="1"/>
        <end position="23"/>
    </location>
</feature>
<keyword evidence="1" id="KW-0732">Signal</keyword>